<dbReference type="EC" id="6.2.1.2" evidence="4"/>
<evidence type="ECO:0000256" key="2">
    <source>
        <dbReference type="ARBA" id="ARBA00022598"/>
    </source>
</evidence>
<sequence length="529" mass="59409">MGSRMELVPRLNMNALQWFRMCILCIAEFDIDPAFYHLMIQGDSALLLIITTIRISDIQKKIKDSYFYMHGDARLLSIRVGEIVNQSADICGDRPAIISCEKLASGFLSIGLRKGDRIALWSPNCYEWILTQHAAAKAGLILVNINPANQAAELEYCLKSTCVMGCLKTQDYYKILCNTIPDLPKSIPGKLKNSNLPNLESVIIISDDKRNILNNGNKESDKMLSDIEKLIQFDDPVNIQYTSGTTGSPKEGFGFNLFRPVNCVHLPLFHAFGSVHGSLTTFLYQGTSVLPSATFDAISSLKAIENIRAASSASLIKEIRDELDIPHVQVGYGCTETSPAVASNRYVEDFHNVEHSIMQPIEYTELVPVNTQGELCVRGHNIFVGYWGDEEKTAEAIDKTHWYHTGDLAMMTEYGFVKLVGRIKDMIIRGGENIYPLEVENFINTHPAVREVHICGVPDKRMGEEACAWLLLKDGMHLTEEEVKAFCKGKISHFKIPRYIMFVEEFPKTESGKIKKIEMTKISIEKLNL</sequence>
<comment type="catalytic activity">
    <reaction evidence="6">
        <text>octanoate + ATP + CoA = octanoyl-CoA + AMP + diphosphate</text>
        <dbReference type="Rhea" id="RHEA:33631"/>
        <dbReference type="ChEBI" id="CHEBI:25646"/>
        <dbReference type="ChEBI" id="CHEBI:30616"/>
        <dbReference type="ChEBI" id="CHEBI:33019"/>
        <dbReference type="ChEBI" id="CHEBI:57287"/>
        <dbReference type="ChEBI" id="CHEBI:57386"/>
        <dbReference type="ChEBI" id="CHEBI:456215"/>
    </reaction>
</comment>
<dbReference type="GO" id="GO:0006631">
    <property type="term" value="P:fatty acid metabolic process"/>
    <property type="evidence" value="ECO:0007669"/>
    <property type="project" value="TreeGrafter"/>
</dbReference>
<dbReference type="Gene3D" id="3.30.300.30">
    <property type="match status" value="1"/>
</dbReference>
<dbReference type="FunFam" id="3.30.300.30:FF:000008">
    <property type="entry name" value="2,3-dihydroxybenzoate-AMP ligase"/>
    <property type="match status" value="1"/>
</dbReference>
<evidence type="ECO:0000259" key="8">
    <source>
        <dbReference type="Pfam" id="PF00501"/>
    </source>
</evidence>
<keyword evidence="11" id="KW-1185">Reference proteome</keyword>
<comment type="catalytic activity">
    <reaction evidence="7">
        <text>a medium-chain fatty acid + ATP + CoA = a medium-chain fatty acyl-CoA + AMP + diphosphate</text>
        <dbReference type="Rhea" id="RHEA:48340"/>
        <dbReference type="ChEBI" id="CHEBI:30616"/>
        <dbReference type="ChEBI" id="CHEBI:33019"/>
        <dbReference type="ChEBI" id="CHEBI:57287"/>
        <dbReference type="ChEBI" id="CHEBI:59558"/>
        <dbReference type="ChEBI" id="CHEBI:90546"/>
        <dbReference type="ChEBI" id="CHEBI:456215"/>
        <dbReference type="EC" id="6.2.1.2"/>
    </reaction>
</comment>
<dbReference type="PROSITE" id="PS00455">
    <property type="entry name" value="AMP_BINDING"/>
    <property type="match status" value="1"/>
</dbReference>
<dbReference type="Gene3D" id="3.40.50.12780">
    <property type="entry name" value="N-terminal domain of ligase-like"/>
    <property type="match status" value="2"/>
</dbReference>
<dbReference type="PANTHER" id="PTHR43201:SF5">
    <property type="entry name" value="MEDIUM-CHAIN ACYL-COA LIGASE ACSF2, MITOCHONDRIAL"/>
    <property type="match status" value="1"/>
</dbReference>
<feature type="domain" description="AMP-binding enzyme C-terminal" evidence="9">
    <location>
        <begin position="438"/>
        <end position="513"/>
    </location>
</feature>
<dbReference type="InterPro" id="IPR020845">
    <property type="entry name" value="AMP-binding_CS"/>
</dbReference>
<dbReference type="InterPro" id="IPR045851">
    <property type="entry name" value="AMP-bd_C_sf"/>
</dbReference>
<evidence type="ECO:0000313" key="10">
    <source>
        <dbReference type="EMBL" id="GIY95506.1"/>
    </source>
</evidence>
<accession>A0AAV4XNE5</accession>
<keyword evidence="2 10" id="KW-0436">Ligase</keyword>
<dbReference type="Proteomes" id="UP001054945">
    <property type="component" value="Unassembled WGS sequence"/>
</dbReference>
<evidence type="ECO:0000256" key="6">
    <source>
        <dbReference type="ARBA" id="ARBA00047319"/>
    </source>
</evidence>
<dbReference type="InterPro" id="IPR000873">
    <property type="entry name" value="AMP-dep_synth/lig_dom"/>
</dbReference>
<dbReference type="InterPro" id="IPR042099">
    <property type="entry name" value="ANL_N_sf"/>
</dbReference>
<evidence type="ECO:0000256" key="5">
    <source>
        <dbReference type="ARBA" id="ARBA00039638"/>
    </source>
</evidence>
<dbReference type="EMBL" id="BPLR01000533">
    <property type="protein sequence ID" value="GIY95506.1"/>
    <property type="molecule type" value="Genomic_DNA"/>
</dbReference>
<name>A0AAV4XNE5_CAEEX</name>
<evidence type="ECO:0000313" key="11">
    <source>
        <dbReference type="Proteomes" id="UP001054945"/>
    </source>
</evidence>
<evidence type="ECO:0000256" key="7">
    <source>
        <dbReference type="ARBA" id="ARBA00048277"/>
    </source>
</evidence>
<reference evidence="10 11" key="1">
    <citation type="submission" date="2021-06" db="EMBL/GenBank/DDBJ databases">
        <title>Caerostris extrusa draft genome.</title>
        <authorList>
            <person name="Kono N."/>
            <person name="Arakawa K."/>
        </authorList>
    </citation>
    <scope>NUCLEOTIDE SEQUENCE [LARGE SCALE GENOMIC DNA]</scope>
</reference>
<comment type="similarity">
    <text evidence="1">Belongs to the ATP-dependent AMP-binding enzyme family.</text>
</comment>
<evidence type="ECO:0000259" key="9">
    <source>
        <dbReference type="Pfam" id="PF13193"/>
    </source>
</evidence>
<protein>
    <recommendedName>
        <fullName evidence="5">Medium-chain acyl-CoA ligase ACSF2, mitochondrial</fullName>
        <ecNumber evidence="4">6.2.1.2</ecNumber>
    </recommendedName>
</protein>
<evidence type="ECO:0000256" key="3">
    <source>
        <dbReference type="ARBA" id="ARBA00037247"/>
    </source>
</evidence>
<evidence type="ECO:0000256" key="4">
    <source>
        <dbReference type="ARBA" id="ARBA00039009"/>
    </source>
</evidence>
<evidence type="ECO:0000256" key="1">
    <source>
        <dbReference type="ARBA" id="ARBA00006432"/>
    </source>
</evidence>
<organism evidence="10 11">
    <name type="scientific">Caerostris extrusa</name>
    <name type="common">Bark spider</name>
    <name type="synonym">Caerostris bankana</name>
    <dbReference type="NCBI Taxonomy" id="172846"/>
    <lineage>
        <taxon>Eukaryota</taxon>
        <taxon>Metazoa</taxon>
        <taxon>Ecdysozoa</taxon>
        <taxon>Arthropoda</taxon>
        <taxon>Chelicerata</taxon>
        <taxon>Arachnida</taxon>
        <taxon>Araneae</taxon>
        <taxon>Araneomorphae</taxon>
        <taxon>Entelegynae</taxon>
        <taxon>Araneoidea</taxon>
        <taxon>Araneidae</taxon>
        <taxon>Caerostris</taxon>
    </lineage>
</organism>
<dbReference type="GO" id="GO:0031956">
    <property type="term" value="F:medium-chain fatty acid-CoA ligase activity"/>
    <property type="evidence" value="ECO:0007669"/>
    <property type="project" value="UniProtKB-EC"/>
</dbReference>
<dbReference type="AlphaFoldDB" id="A0AAV4XNE5"/>
<comment type="caution">
    <text evidence="10">The sequence shown here is derived from an EMBL/GenBank/DDBJ whole genome shotgun (WGS) entry which is preliminary data.</text>
</comment>
<feature type="domain" description="AMP-dependent synthetase/ligase" evidence="8">
    <location>
        <begin position="100"/>
        <end position="306"/>
    </location>
</feature>
<gene>
    <name evidence="10" type="primary">ACSF2</name>
    <name evidence="10" type="ORF">CEXT_197971</name>
</gene>
<comment type="function">
    <text evidence="3">Acyl-CoA synthases catalyze the initial reaction in fatty acid metabolism, by forming a thioester with CoA. Has some preference toward medium-chain substrates. Plays a role in adipocyte differentiation.</text>
</comment>
<dbReference type="Pfam" id="PF00501">
    <property type="entry name" value="AMP-binding"/>
    <property type="match status" value="1"/>
</dbReference>
<dbReference type="Pfam" id="PF13193">
    <property type="entry name" value="AMP-binding_C"/>
    <property type="match status" value="1"/>
</dbReference>
<dbReference type="SUPFAM" id="SSF56801">
    <property type="entry name" value="Acetyl-CoA synthetase-like"/>
    <property type="match status" value="1"/>
</dbReference>
<dbReference type="InterPro" id="IPR025110">
    <property type="entry name" value="AMP-bd_C"/>
</dbReference>
<proteinExistence type="inferred from homology"/>
<dbReference type="PANTHER" id="PTHR43201">
    <property type="entry name" value="ACYL-COA SYNTHETASE"/>
    <property type="match status" value="1"/>
</dbReference>